<dbReference type="Pfam" id="PF02922">
    <property type="entry name" value="CBM_48"/>
    <property type="match status" value="1"/>
</dbReference>
<dbReference type="PANTHER" id="PTHR43002">
    <property type="entry name" value="GLYCOGEN DEBRANCHING ENZYME"/>
    <property type="match status" value="1"/>
</dbReference>
<dbReference type="InterPro" id="IPR044505">
    <property type="entry name" value="GlgX_Isoamylase_N_E_set"/>
</dbReference>
<dbReference type="SUPFAM" id="SSF81296">
    <property type="entry name" value="E set domains"/>
    <property type="match status" value="1"/>
</dbReference>
<sequence length="711" mass="81106">MPPSTWTTDKFSSPDAHIGSGNPLPLGAWARNGGVNFALFSRHATAVQLELYYTPLDHYPFLSVPLDAANHRTGDIWHVWVNGVKVGYCYGYRVWGPYDPQQGHRFNPQRLLLDPYAIAIAGASHLDFGHARGYDPASPEQDLTPSQEDNAPDTAKAILVDSHYRWEGDRPLRRPWRETIIYETHVRGFTVHPSSGVQHPGTYRGLIEKIPYLKDLGITAVELLPVQEFNENENIRLNPLTGERLRNYWGYSTINFFAPKKSYSCMEHPGNQVAEFRDMVRALHEAGIEVILDVVFNHTAEGNQLGPTVSFRGLDNTIYYLLGEDKRYYRNYTGCGNTVNCNHPVVRDFIQDCLRYWAIEMHVDGFRFDLASVLGRDKTGHLLPNPPLLEHIAEDPILRDIKLIAEAWDAGGAYQVGSFPGQRWSEWNGRYRDDVRRYWRGDRGMRGIFASRLTGSADVYQHSGKQPINSINFVTCHDGFTLNDLVSYSHKHNEANGENNRDGSEANFSGNYGMEGYTDDPHINGMRLRQIKNFLATLMLSRGVPMLLGGDEFRRSQRGNNNAYCQDNEISWYNWHQLSQEQEVYRFTQQMIALRKRYAVFSEVRFYTPQEVNWFDLEGQPPDWHAPEGALGCLIRKTIRSEALCLLFNPQAHEVIFKLPAFAGHCWQVLVNTAAPMPMDIRVFHGVPPLSAPRHCRLEAHTLMVLREASI</sequence>
<evidence type="ECO:0000256" key="3">
    <source>
        <dbReference type="ARBA" id="ARBA00022946"/>
    </source>
</evidence>
<dbReference type="NCBIfam" id="TIGR02100">
    <property type="entry name" value="glgX_debranch"/>
    <property type="match status" value="1"/>
</dbReference>
<dbReference type="InterPro" id="IPR006047">
    <property type="entry name" value="GH13_cat_dom"/>
</dbReference>
<dbReference type="KEGG" id="nwr:E3U44_13405"/>
<dbReference type="EMBL" id="CP038033">
    <property type="protein sequence ID" value="QBQ55395.1"/>
    <property type="molecule type" value="Genomic_DNA"/>
</dbReference>
<organism evidence="6 7">
    <name type="scientific">Nitrosococcus wardiae</name>
    <dbReference type="NCBI Taxonomy" id="1814290"/>
    <lineage>
        <taxon>Bacteria</taxon>
        <taxon>Pseudomonadati</taxon>
        <taxon>Pseudomonadota</taxon>
        <taxon>Gammaproteobacteria</taxon>
        <taxon>Chromatiales</taxon>
        <taxon>Chromatiaceae</taxon>
        <taxon>Nitrosococcus</taxon>
    </lineage>
</organism>
<evidence type="ECO:0000313" key="6">
    <source>
        <dbReference type="EMBL" id="QBQ55395.1"/>
    </source>
</evidence>
<dbReference type="InterPro" id="IPR011837">
    <property type="entry name" value="Glycogen_debranch_GlgX"/>
</dbReference>
<dbReference type="InterPro" id="IPR014756">
    <property type="entry name" value="Ig_E-set"/>
</dbReference>
<protein>
    <submittedName>
        <fullName evidence="6">Glycogen debranching protein GlgX</fullName>
    </submittedName>
</protein>
<dbReference type="Gene3D" id="2.60.40.1180">
    <property type="entry name" value="Golgi alpha-mannosidase II"/>
    <property type="match status" value="1"/>
</dbReference>
<dbReference type="OrthoDB" id="3236218at2"/>
<proteinExistence type="inferred from homology"/>
<dbReference type="SMART" id="SM00642">
    <property type="entry name" value="Aamy"/>
    <property type="match status" value="1"/>
</dbReference>
<name>A0A4V1AW49_9GAMM</name>
<gene>
    <name evidence="6" type="primary">glgX</name>
    <name evidence="6" type="ORF">E3U44_13405</name>
</gene>
<dbReference type="SUPFAM" id="SSF51445">
    <property type="entry name" value="(Trans)glycosidases"/>
    <property type="match status" value="1"/>
</dbReference>
<reference evidence="6 7" key="1">
    <citation type="submission" date="2019-03" db="EMBL/GenBank/DDBJ databases">
        <title>The genome sequence of Nitrosococcus wardiae strain D1FHST reveals the archetypal metabolic capacity of ammonia-oxidizing Gammaproteobacteria.</title>
        <authorList>
            <person name="Wang L."/>
            <person name="Lim C.K."/>
            <person name="Hanson T.E."/>
            <person name="Dang H."/>
            <person name="Klotz M.G."/>
        </authorList>
    </citation>
    <scope>NUCLEOTIDE SEQUENCE [LARGE SCALE GENOMIC DNA]</scope>
    <source>
        <strain evidence="6 7">D1FHS</strain>
    </source>
</reference>
<evidence type="ECO:0000256" key="1">
    <source>
        <dbReference type="ARBA" id="ARBA00008061"/>
    </source>
</evidence>
<dbReference type="Pfam" id="PF00128">
    <property type="entry name" value="Alpha-amylase"/>
    <property type="match status" value="1"/>
</dbReference>
<dbReference type="GO" id="GO:0004135">
    <property type="term" value="F:amylo-alpha-1,6-glucosidase activity"/>
    <property type="evidence" value="ECO:0007669"/>
    <property type="project" value="InterPro"/>
</dbReference>
<keyword evidence="7" id="KW-1185">Reference proteome</keyword>
<dbReference type="CDD" id="cd02856">
    <property type="entry name" value="E_set_GDE_Isoamylase_N"/>
    <property type="match status" value="1"/>
</dbReference>
<dbReference type="InterPro" id="IPR013780">
    <property type="entry name" value="Glyco_hydro_b"/>
</dbReference>
<evidence type="ECO:0000256" key="4">
    <source>
        <dbReference type="ARBA" id="ARBA00023295"/>
    </source>
</evidence>
<dbReference type="RefSeq" id="WP_134358655.1">
    <property type="nucleotide sequence ID" value="NZ_CP038033.1"/>
</dbReference>
<evidence type="ECO:0000313" key="7">
    <source>
        <dbReference type="Proteomes" id="UP000294325"/>
    </source>
</evidence>
<dbReference type="InterPro" id="IPR017853">
    <property type="entry name" value="GH"/>
</dbReference>
<dbReference type="Gene3D" id="2.60.40.10">
    <property type="entry name" value="Immunoglobulins"/>
    <property type="match status" value="1"/>
</dbReference>
<evidence type="ECO:0000256" key="2">
    <source>
        <dbReference type="ARBA" id="ARBA00022801"/>
    </source>
</evidence>
<dbReference type="InterPro" id="IPR004193">
    <property type="entry name" value="Glyco_hydro_13_N"/>
</dbReference>
<dbReference type="Gene3D" id="3.20.20.80">
    <property type="entry name" value="Glycosidases"/>
    <property type="match status" value="1"/>
</dbReference>
<keyword evidence="3" id="KW-0809">Transit peptide</keyword>
<feature type="domain" description="Glycosyl hydrolase family 13 catalytic" evidence="5">
    <location>
        <begin position="183"/>
        <end position="595"/>
    </location>
</feature>
<keyword evidence="4" id="KW-0326">Glycosidase</keyword>
<keyword evidence="2" id="KW-0378">Hydrolase</keyword>
<dbReference type="Proteomes" id="UP000294325">
    <property type="component" value="Chromosome"/>
</dbReference>
<dbReference type="SUPFAM" id="SSF51011">
    <property type="entry name" value="Glycosyl hydrolase domain"/>
    <property type="match status" value="1"/>
</dbReference>
<dbReference type="AlphaFoldDB" id="A0A4V1AW49"/>
<dbReference type="FunFam" id="3.20.20.80:FF:000054">
    <property type="entry name" value="Glycogen debranching enzyme"/>
    <property type="match status" value="1"/>
</dbReference>
<evidence type="ECO:0000259" key="5">
    <source>
        <dbReference type="SMART" id="SM00642"/>
    </source>
</evidence>
<dbReference type="InterPro" id="IPR013783">
    <property type="entry name" value="Ig-like_fold"/>
</dbReference>
<dbReference type="CDD" id="cd11326">
    <property type="entry name" value="AmyAc_Glg_debranch"/>
    <property type="match status" value="1"/>
</dbReference>
<comment type="similarity">
    <text evidence="1">Belongs to the glycosyl hydrolase 13 family.</text>
</comment>
<accession>A0A4V1AW49</accession>
<dbReference type="GO" id="GO:0005980">
    <property type="term" value="P:glycogen catabolic process"/>
    <property type="evidence" value="ECO:0007669"/>
    <property type="project" value="InterPro"/>
</dbReference>